<dbReference type="PANTHER" id="PTHR38590">
    <property type="entry name" value="BLL0828 PROTEIN"/>
    <property type="match status" value="1"/>
</dbReference>
<dbReference type="InterPro" id="IPR011335">
    <property type="entry name" value="Restrct_endonuc-II-like"/>
</dbReference>
<feature type="domain" description="DUF559" evidence="1">
    <location>
        <begin position="10"/>
        <end position="113"/>
    </location>
</feature>
<keyword evidence="3" id="KW-1185">Reference proteome</keyword>
<gene>
    <name evidence="2" type="ORF">QEO92_03975</name>
</gene>
<dbReference type="InterPro" id="IPR047216">
    <property type="entry name" value="Endonuclease_DUF559_bact"/>
</dbReference>
<name>A0ABY8M403_9HYPH</name>
<dbReference type="SUPFAM" id="SSF52980">
    <property type="entry name" value="Restriction endonuclease-like"/>
    <property type="match status" value="1"/>
</dbReference>
<evidence type="ECO:0000259" key="1">
    <source>
        <dbReference type="Pfam" id="PF04480"/>
    </source>
</evidence>
<dbReference type="InterPro" id="IPR007569">
    <property type="entry name" value="DUF559"/>
</dbReference>
<dbReference type="PANTHER" id="PTHR38590:SF1">
    <property type="entry name" value="BLL0828 PROTEIN"/>
    <property type="match status" value="1"/>
</dbReference>
<evidence type="ECO:0000313" key="3">
    <source>
        <dbReference type="Proteomes" id="UP001227095"/>
    </source>
</evidence>
<evidence type="ECO:0000313" key="2">
    <source>
        <dbReference type="EMBL" id="WGI69257.1"/>
    </source>
</evidence>
<protein>
    <submittedName>
        <fullName evidence="2">DUF559 domain-containing protein</fullName>
    </submittedName>
</protein>
<accession>A0ABY8M403</accession>
<dbReference type="RefSeq" id="WP_227702242.1">
    <property type="nucleotide sequence ID" value="NZ_CP123000.1"/>
</dbReference>
<reference evidence="2 3" key="1">
    <citation type="submission" date="2023-04" db="EMBL/GenBank/DDBJ databases">
        <title>Neorhizobium petrolearium OS53, complete genome.</title>
        <authorList>
            <person name="Yu T."/>
        </authorList>
    </citation>
    <scope>NUCLEOTIDE SEQUENCE [LARGE SCALE GENOMIC DNA]</scope>
    <source>
        <strain evidence="2 3">OS53</strain>
    </source>
</reference>
<dbReference type="Proteomes" id="UP001227095">
    <property type="component" value="Chromosome"/>
</dbReference>
<dbReference type="Pfam" id="PF04480">
    <property type="entry name" value="DUF559"/>
    <property type="match status" value="1"/>
</dbReference>
<dbReference type="CDD" id="cd01038">
    <property type="entry name" value="Endonuclease_DUF559"/>
    <property type="match status" value="1"/>
</dbReference>
<dbReference type="Gene3D" id="3.40.960.10">
    <property type="entry name" value="VSR Endonuclease"/>
    <property type="match status" value="1"/>
</dbReference>
<dbReference type="EMBL" id="CP123000">
    <property type="protein sequence ID" value="WGI69257.1"/>
    <property type="molecule type" value="Genomic_DNA"/>
</dbReference>
<organism evidence="2 3">
    <name type="scientific">Neorhizobium petrolearium</name>
    <dbReference type="NCBI Taxonomy" id="515361"/>
    <lineage>
        <taxon>Bacteria</taxon>
        <taxon>Pseudomonadati</taxon>
        <taxon>Pseudomonadota</taxon>
        <taxon>Alphaproteobacteria</taxon>
        <taxon>Hyphomicrobiales</taxon>
        <taxon>Rhizobiaceae</taxon>
        <taxon>Rhizobium/Agrobacterium group</taxon>
        <taxon>Neorhizobium</taxon>
    </lineage>
</organism>
<proteinExistence type="predicted"/>
<sequence length="129" mass="15233">MRHEPPPINRRRARDMRMDSTRAENMLWQAIRDRKLEGFKFRRQVPLRSYILDFVCFEARLIIEVDGAQHAESKSDEVRDAFFQSQGFRVLRFWSDDVVKNLDGTVLTILAELNTGEYELFADPLTNKI</sequence>